<accession>A0AAV8TR49</accession>
<dbReference type="SUPFAM" id="SSF56112">
    <property type="entry name" value="Protein kinase-like (PK-like)"/>
    <property type="match status" value="1"/>
</dbReference>
<dbReference type="Gene3D" id="1.10.510.10">
    <property type="entry name" value="Transferase(Phosphotransferase) domain 1"/>
    <property type="match status" value="1"/>
</dbReference>
<gene>
    <name evidence="8" type="ORF">K2173_023911</name>
</gene>
<keyword evidence="3" id="KW-0418">Kinase</keyword>
<dbReference type="EMBL" id="JAIWQS010000004">
    <property type="protein sequence ID" value="KAJ8768916.1"/>
    <property type="molecule type" value="Genomic_DNA"/>
</dbReference>
<evidence type="ECO:0000256" key="2">
    <source>
        <dbReference type="ARBA" id="ARBA00022741"/>
    </source>
</evidence>
<evidence type="ECO:0000256" key="1">
    <source>
        <dbReference type="ARBA" id="ARBA00022679"/>
    </source>
</evidence>
<dbReference type="PANTHER" id="PTHR27001">
    <property type="entry name" value="OS01G0253100 PROTEIN"/>
    <property type="match status" value="1"/>
</dbReference>
<dbReference type="GO" id="GO:0004674">
    <property type="term" value="F:protein serine/threonine kinase activity"/>
    <property type="evidence" value="ECO:0007669"/>
    <property type="project" value="UniProtKB-KW"/>
</dbReference>
<dbReference type="GO" id="GO:0005524">
    <property type="term" value="F:ATP binding"/>
    <property type="evidence" value="ECO:0007669"/>
    <property type="project" value="UniProtKB-UniRule"/>
</dbReference>
<dbReference type="AlphaFoldDB" id="A0AAV8TR49"/>
<evidence type="ECO:0000256" key="6">
    <source>
        <dbReference type="RuleBase" id="RU000304"/>
    </source>
</evidence>
<dbReference type="GO" id="GO:0005886">
    <property type="term" value="C:plasma membrane"/>
    <property type="evidence" value="ECO:0007669"/>
    <property type="project" value="TreeGrafter"/>
</dbReference>
<feature type="domain" description="Protein kinase" evidence="7">
    <location>
        <begin position="36"/>
        <end position="306"/>
    </location>
</feature>
<dbReference type="Proteomes" id="UP001159364">
    <property type="component" value="Linkage Group LG04"/>
</dbReference>
<dbReference type="PROSITE" id="PS00107">
    <property type="entry name" value="PROTEIN_KINASE_ATP"/>
    <property type="match status" value="1"/>
</dbReference>
<keyword evidence="1" id="KW-0808">Transferase</keyword>
<dbReference type="InterPro" id="IPR017441">
    <property type="entry name" value="Protein_kinase_ATP_BS"/>
</dbReference>
<dbReference type="PROSITE" id="PS00108">
    <property type="entry name" value="PROTEIN_KINASE_ST"/>
    <property type="match status" value="1"/>
</dbReference>
<dbReference type="Gene3D" id="3.30.200.20">
    <property type="entry name" value="Phosphorylase Kinase, domain 1"/>
    <property type="match status" value="1"/>
</dbReference>
<protein>
    <recommendedName>
        <fullName evidence="7">Protein kinase domain-containing protein</fullName>
    </recommendedName>
</protein>
<evidence type="ECO:0000256" key="4">
    <source>
        <dbReference type="ARBA" id="ARBA00022840"/>
    </source>
</evidence>
<dbReference type="InterPro" id="IPR011009">
    <property type="entry name" value="Kinase-like_dom_sf"/>
</dbReference>
<comment type="similarity">
    <text evidence="6">Belongs to the protein kinase superfamily.</text>
</comment>
<keyword evidence="2 5" id="KW-0547">Nucleotide-binding</keyword>
<dbReference type="PROSITE" id="PS50011">
    <property type="entry name" value="PROTEIN_KINASE_DOM"/>
    <property type="match status" value="1"/>
</dbReference>
<dbReference type="PANTHER" id="PTHR27001:SF931">
    <property type="entry name" value="OS11G0664100 PROTEIN"/>
    <property type="match status" value="1"/>
</dbReference>
<evidence type="ECO:0000313" key="8">
    <source>
        <dbReference type="EMBL" id="KAJ8768916.1"/>
    </source>
</evidence>
<evidence type="ECO:0000259" key="7">
    <source>
        <dbReference type="PROSITE" id="PS50011"/>
    </source>
</evidence>
<dbReference type="Pfam" id="PF00069">
    <property type="entry name" value="Pkinase"/>
    <property type="match status" value="1"/>
</dbReference>
<feature type="binding site" evidence="5">
    <location>
        <position position="71"/>
    </location>
    <ligand>
        <name>ATP</name>
        <dbReference type="ChEBI" id="CHEBI:30616"/>
    </ligand>
</feature>
<evidence type="ECO:0000256" key="5">
    <source>
        <dbReference type="PROSITE-ProRule" id="PRU10141"/>
    </source>
</evidence>
<keyword evidence="4 5" id="KW-0067">ATP-binding</keyword>
<organism evidence="8 9">
    <name type="scientific">Erythroxylum novogranatense</name>
    <dbReference type="NCBI Taxonomy" id="1862640"/>
    <lineage>
        <taxon>Eukaryota</taxon>
        <taxon>Viridiplantae</taxon>
        <taxon>Streptophyta</taxon>
        <taxon>Embryophyta</taxon>
        <taxon>Tracheophyta</taxon>
        <taxon>Spermatophyta</taxon>
        <taxon>Magnoliopsida</taxon>
        <taxon>eudicotyledons</taxon>
        <taxon>Gunneridae</taxon>
        <taxon>Pentapetalae</taxon>
        <taxon>rosids</taxon>
        <taxon>fabids</taxon>
        <taxon>Malpighiales</taxon>
        <taxon>Erythroxylaceae</taxon>
        <taxon>Erythroxylum</taxon>
    </lineage>
</organism>
<comment type="caution">
    <text evidence="8">The sequence shown here is derived from an EMBL/GenBank/DDBJ whole genome shotgun (WGS) entry which is preliminary data.</text>
</comment>
<evidence type="ECO:0000313" key="9">
    <source>
        <dbReference type="Proteomes" id="UP001159364"/>
    </source>
</evidence>
<evidence type="ECO:0000256" key="3">
    <source>
        <dbReference type="ARBA" id="ARBA00022777"/>
    </source>
</evidence>
<keyword evidence="9" id="KW-1185">Reference proteome</keyword>
<name>A0AAV8TR49_9ROSI</name>
<keyword evidence="6" id="KW-0723">Serine/threonine-protein kinase</keyword>
<proteinExistence type="inferred from homology"/>
<dbReference type="InterPro" id="IPR008271">
    <property type="entry name" value="Ser/Thr_kinase_AS"/>
</dbReference>
<sequence>MRRLWRFGQQQIVAEDGSGNIISFTPDELNQYTDEFDAKNFLGCGGFGCVYGGTIHGREEKNLNDLQLAVKASRDANTKMRTQWEAETRYLSVIKHPNIIKLVGHCETEKKFYLVYPLMENGNVMSKLQVLDWASTLKIIIGAAGAVEKLHSQSPPLIYRDLKPQNLLLDKEFFPKLSDFGTVTVEGEYLRLGTPGYTDPVILTNAGTKPNDIYSLGVVILQLIMKETKVRIVGCTMPAHISDWAWSEYCSIKGHAVHQKLKTTGCSIGAAKAITKLGLDCVSDNTLERPTIVEVLASLVKLEEEFNNERSVIRFAKGFFKI</sequence>
<dbReference type="SMART" id="SM00220">
    <property type="entry name" value="S_TKc"/>
    <property type="match status" value="1"/>
</dbReference>
<reference evidence="8 9" key="1">
    <citation type="submission" date="2021-09" db="EMBL/GenBank/DDBJ databases">
        <title>Genomic insights and catalytic innovation underlie evolution of tropane alkaloids biosynthesis.</title>
        <authorList>
            <person name="Wang Y.-J."/>
            <person name="Tian T."/>
            <person name="Huang J.-P."/>
            <person name="Huang S.-X."/>
        </authorList>
    </citation>
    <scope>NUCLEOTIDE SEQUENCE [LARGE SCALE GENOMIC DNA]</scope>
    <source>
        <strain evidence="8">KIB-2018</strain>
        <tissue evidence="8">Leaf</tissue>
    </source>
</reference>
<dbReference type="InterPro" id="IPR000719">
    <property type="entry name" value="Prot_kinase_dom"/>
</dbReference>